<reference evidence="2" key="1">
    <citation type="submission" date="2019-05" db="EMBL/GenBank/DDBJ databases">
        <title>Flavobacterium profundi sp. nov., isolated from a deep-sea seamount.</title>
        <authorList>
            <person name="Zhang D.-C."/>
        </authorList>
    </citation>
    <scope>NUCLEOTIDE SEQUENCE [LARGE SCALE GENOMIC DNA]</scope>
    <source>
        <strain evidence="2">EC11</strain>
    </source>
</reference>
<name>A0ABX0ILM0_9FLAO</name>
<proteinExistence type="predicted"/>
<reference evidence="1 2" key="2">
    <citation type="submission" date="2019-05" db="EMBL/GenBank/DDBJ databases">
        <authorList>
            <person name="Lianzixin W."/>
        </authorList>
    </citation>
    <scope>NUCLEOTIDE SEQUENCE [LARGE SCALE GENOMIC DNA]</scope>
    <source>
        <strain evidence="1 2">EC11</strain>
    </source>
</reference>
<accession>A0ABX0ILM0</accession>
<protein>
    <submittedName>
        <fullName evidence="1">Uncharacterized protein</fullName>
    </submittedName>
</protein>
<organism evidence="1 2">
    <name type="scientific">Flavobacterium jejuense</name>
    <dbReference type="NCBI Taxonomy" id="1544455"/>
    <lineage>
        <taxon>Bacteria</taxon>
        <taxon>Pseudomonadati</taxon>
        <taxon>Bacteroidota</taxon>
        <taxon>Flavobacteriia</taxon>
        <taxon>Flavobacteriales</taxon>
        <taxon>Flavobacteriaceae</taxon>
        <taxon>Flavobacterium</taxon>
    </lineage>
</organism>
<gene>
    <name evidence="1" type="ORF">FIA58_003435</name>
</gene>
<dbReference type="Proteomes" id="UP000817854">
    <property type="component" value="Unassembled WGS sequence"/>
</dbReference>
<keyword evidence="2" id="KW-1185">Reference proteome</keyword>
<dbReference type="EMBL" id="VEVQ02000002">
    <property type="protein sequence ID" value="NHN24719.1"/>
    <property type="molecule type" value="Genomic_DNA"/>
</dbReference>
<comment type="caution">
    <text evidence="1">The sequence shown here is derived from an EMBL/GenBank/DDBJ whole genome shotgun (WGS) entry which is preliminary data.</text>
</comment>
<sequence>MKIKVYNIFRNIGSDNGGIILACKRITKEKLVQGCVLIVNESISIPIFHFEENERYNDINLFIDEFNRYSEDLSYNNIVQKEFFILNSDNSNL</sequence>
<evidence type="ECO:0000313" key="2">
    <source>
        <dbReference type="Proteomes" id="UP000817854"/>
    </source>
</evidence>
<evidence type="ECO:0000313" key="1">
    <source>
        <dbReference type="EMBL" id="NHN24719.1"/>
    </source>
</evidence>
<dbReference type="RefSeq" id="WP_140960075.1">
    <property type="nucleotide sequence ID" value="NZ_VEVQ02000002.1"/>
</dbReference>
<reference evidence="1 2" key="3">
    <citation type="submission" date="2020-02" db="EMBL/GenBank/DDBJ databases">
        <title>Flavobacterium profundi sp. nov., isolated from a deep-sea seamount.</title>
        <authorList>
            <person name="Zhang D.-C."/>
        </authorList>
    </citation>
    <scope>NUCLEOTIDE SEQUENCE [LARGE SCALE GENOMIC DNA]</scope>
    <source>
        <strain evidence="1 2">EC11</strain>
    </source>
</reference>